<accession>A0AAJ1BCM1</accession>
<name>A0AAJ1BCM1_9ACTO</name>
<evidence type="ECO:0000313" key="2">
    <source>
        <dbReference type="Proteomes" id="UP001200537"/>
    </source>
</evidence>
<dbReference type="Proteomes" id="UP001200537">
    <property type="component" value="Unassembled WGS sequence"/>
</dbReference>
<dbReference type="EMBL" id="JAKNHJ010000016">
    <property type="protein sequence ID" value="MCG4618419.1"/>
    <property type="molecule type" value="Genomic_DNA"/>
</dbReference>
<reference evidence="1" key="1">
    <citation type="submission" date="2022-01" db="EMBL/GenBank/DDBJ databases">
        <title>Collection of gut derived symbiotic bacterial strains cultured from healthy donors.</title>
        <authorList>
            <person name="Lin H."/>
            <person name="Kohout C."/>
            <person name="Waligurski E."/>
            <person name="Pamer E.G."/>
        </authorList>
    </citation>
    <scope>NUCLEOTIDE SEQUENCE</scope>
    <source>
        <strain evidence="1">DFI.7.46</strain>
    </source>
</reference>
<protein>
    <submittedName>
        <fullName evidence="1">DUF3800 domain-containing protein</fullName>
    </submittedName>
</protein>
<sequence>MLEISVFADESGEEGSESKYYLLTLVFHEQRSDIATPIRLYEQDLINKKLPDIPLHASPLMNGKDEYKGLDIQERKRLLQSFFIMLQHLPIRYWTLAYEKTQFSSHENLMARMRRDLINLIFDNLAYFQQFTTVKVYYDDGQSTVTRVLHDAIEYALYTNAITYRNAGPKEYRLAQAADLIYTFELTAIKYSAREQTNTDTRFFGALGSFKKNYLKKIRKKLL</sequence>
<proteinExistence type="predicted"/>
<evidence type="ECO:0000313" key="1">
    <source>
        <dbReference type="EMBL" id="MCG4618419.1"/>
    </source>
</evidence>
<dbReference type="AlphaFoldDB" id="A0AAJ1BCM1"/>
<dbReference type="Pfam" id="PF12686">
    <property type="entry name" value="DUF3800"/>
    <property type="match status" value="1"/>
</dbReference>
<dbReference type="RefSeq" id="WP_024059768.1">
    <property type="nucleotide sequence ID" value="NZ_JAGZVZ010000002.1"/>
</dbReference>
<comment type="caution">
    <text evidence="1">The sequence shown here is derived from an EMBL/GenBank/DDBJ whole genome shotgun (WGS) entry which is preliminary data.</text>
</comment>
<dbReference type="InterPro" id="IPR024524">
    <property type="entry name" value="DUF3800"/>
</dbReference>
<gene>
    <name evidence="1" type="ORF">L0M99_07955</name>
</gene>
<organism evidence="1 2">
    <name type="scientific">Varibaculum cambriense</name>
    <dbReference type="NCBI Taxonomy" id="184870"/>
    <lineage>
        <taxon>Bacteria</taxon>
        <taxon>Bacillati</taxon>
        <taxon>Actinomycetota</taxon>
        <taxon>Actinomycetes</taxon>
        <taxon>Actinomycetales</taxon>
        <taxon>Actinomycetaceae</taxon>
        <taxon>Varibaculum</taxon>
    </lineage>
</organism>